<dbReference type="EMBL" id="RSCD01000019">
    <property type="protein sequence ID" value="RSH85708.1"/>
    <property type="molecule type" value="Genomic_DNA"/>
</dbReference>
<evidence type="ECO:0000313" key="3">
    <source>
        <dbReference type="Proteomes" id="UP000279259"/>
    </source>
</evidence>
<organism evidence="2 3">
    <name type="scientific">Saitozyma podzolica</name>
    <dbReference type="NCBI Taxonomy" id="1890683"/>
    <lineage>
        <taxon>Eukaryota</taxon>
        <taxon>Fungi</taxon>
        <taxon>Dikarya</taxon>
        <taxon>Basidiomycota</taxon>
        <taxon>Agaricomycotina</taxon>
        <taxon>Tremellomycetes</taxon>
        <taxon>Tremellales</taxon>
        <taxon>Trimorphomycetaceae</taxon>
        <taxon>Saitozyma</taxon>
    </lineage>
</organism>
<feature type="region of interest" description="Disordered" evidence="1">
    <location>
        <begin position="231"/>
        <end position="262"/>
    </location>
</feature>
<dbReference type="AlphaFoldDB" id="A0A427Y3P7"/>
<evidence type="ECO:0000256" key="1">
    <source>
        <dbReference type="SAM" id="MobiDB-lite"/>
    </source>
</evidence>
<dbReference type="Proteomes" id="UP000279259">
    <property type="component" value="Unassembled WGS sequence"/>
</dbReference>
<evidence type="ECO:0000313" key="2">
    <source>
        <dbReference type="EMBL" id="RSH85708.1"/>
    </source>
</evidence>
<proteinExistence type="predicted"/>
<feature type="compositionally biased region" description="Acidic residues" evidence="1">
    <location>
        <begin position="246"/>
        <end position="260"/>
    </location>
</feature>
<name>A0A427Y3P7_9TREE</name>
<keyword evidence="3" id="KW-1185">Reference proteome</keyword>
<feature type="compositionally biased region" description="Polar residues" evidence="1">
    <location>
        <begin position="768"/>
        <end position="799"/>
    </location>
</feature>
<sequence>MAPPGLVVSKLGVQASAGTDTVRGLLCLKVSLPKEGEAKQVSRWGLFAASPPKLLSQPSLHPLPLPNSVLRSPSPHVRTAAALLSLSPAQASSLPAGLSKPYIDVSSTTGQVYVVLDPAVYARRKSIGLANGNGYSSPQSLAGERREWLLIMEFEVAIERIESFSKVSLPVPRCLDNVLRFQITSPHASSSSYSSAGEVSIVTEPKVLPLPPSAFASHLLAKGVGTGRIAGEDGWEDGEVHGPNSDSEDGDGDGDDDDDAGSWLEGRFQSADVFRLEWSFANSLVMPTISISPTYDPVHPSIDVNIDAALSSSSVELVIPDGWGWSSLTINAHDLESWCCVDPDWWAPRLVAMRQSAIDIDNDPDATVDGDVEDIDDSFSAVRARRNPSTHPQSRSHAGLSLLRQTLPADMKVEDFSFELYGLAFDPKEGTMPRTPVSTMKVPPSHAQKHVASLVVDLPEPLPGRLFELECSGVEMDKQVAVRGTLVPLSRLTLVSPAVPVPIPFIRVEGAQQCEVICPGAEEETIRDASGTSVGVFSWTDKRGKSIPTAAAGLVKGDVRVRVEKAWGHDTLHVRFPWPRRAGEMAFEIPRGATYVRVARAQLRGATLPRAVIPQGEGVRVQLKGSGDGVAEVVLEIGETEDGMMALPRFEGAVGTMTVELVGKGWGDTSKWKSFGTLKSSSPPIWTFDLASSKPPMLEVVRESRLSPLAKIRARTLLSWSTLLNLFFLWLLLSMGQQVQRLRNEVAFVAEEARDLRLYALAQHPDSGRSTSPSQNVDNAASSGITRRSGADSQEQNDGQDPRITIAPDGSVFPEQKRGHGSMELGRVVFGRTTWDWDWKKWARHPTVQTLSHGVRWFWRTVVWLVVPP</sequence>
<feature type="region of interest" description="Disordered" evidence="1">
    <location>
        <begin position="764"/>
        <end position="819"/>
    </location>
</feature>
<accession>A0A427Y3P7</accession>
<gene>
    <name evidence="2" type="ORF">EHS25_003849</name>
</gene>
<reference evidence="2 3" key="1">
    <citation type="submission" date="2018-11" db="EMBL/GenBank/DDBJ databases">
        <title>Genome sequence of Saitozyma podzolica DSM 27192.</title>
        <authorList>
            <person name="Aliyu H."/>
            <person name="Gorte O."/>
            <person name="Ochsenreither K."/>
        </authorList>
    </citation>
    <scope>NUCLEOTIDE SEQUENCE [LARGE SCALE GENOMIC DNA]</scope>
    <source>
        <strain evidence="2 3">DSM 27192</strain>
    </source>
</reference>
<dbReference type="OrthoDB" id="2564326at2759"/>
<protein>
    <submittedName>
        <fullName evidence="2">Uncharacterized protein</fullName>
    </submittedName>
</protein>
<comment type="caution">
    <text evidence="2">The sequence shown here is derived from an EMBL/GenBank/DDBJ whole genome shotgun (WGS) entry which is preliminary data.</text>
</comment>